<protein>
    <recommendedName>
        <fullName evidence="1">Polymerase nucleotidyl transferase domain-containing protein</fullName>
    </recommendedName>
</protein>
<gene>
    <name evidence="2" type="ORF">EKPJFOCH_2507</name>
</gene>
<keyword evidence="3" id="KW-1185">Reference proteome</keyword>
<accession>A0ABQ4TPP4</accession>
<reference evidence="2" key="1">
    <citation type="journal article" date="2021" name="Front. Microbiol.">
        <title>Comprehensive Comparative Genomics and Phenotyping of Methylobacterium Species.</title>
        <authorList>
            <person name="Alessa O."/>
            <person name="Ogura Y."/>
            <person name="Fujitani Y."/>
            <person name="Takami H."/>
            <person name="Hayashi T."/>
            <person name="Sahin N."/>
            <person name="Tani A."/>
        </authorList>
    </citation>
    <scope>NUCLEOTIDE SEQUENCE</scope>
    <source>
        <strain evidence="2">DSM 23674</strain>
    </source>
</reference>
<dbReference type="RefSeq" id="WP_147821723.1">
    <property type="nucleotide sequence ID" value="NZ_BPRA01000010.1"/>
</dbReference>
<evidence type="ECO:0000259" key="1">
    <source>
        <dbReference type="Pfam" id="PF01909"/>
    </source>
</evidence>
<name>A0ABQ4TPP4_9HYPH</name>
<organism evidence="2 3">
    <name type="scientific">Methylobacterium thuringiense</name>
    <dbReference type="NCBI Taxonomy" id="1003091"/>
    <lineage>
        <taxon>Bacteria</taxon>
        <taxon>Pseudomonadati</taxon>
        <taxon>Pseudomonadota</taxon>
        <taxon>Alphaproteobacteria</taxon>
        <taxon>Hyphomicrobiales</taxon>
        <taxon>Methylobacteriaceae</taxon>
        <taxon>Methylobacterium</taxon>
    </lineage>
</organism>
<dbReference type="InterPro" id="IPR002934">
    <property type="entry name" value="Polymerase_NTP_transf_dom"/>
</dbReference>
<proteinExistence type="predicted"/>
<dbReference type="Proteomes" id="UP001055101">
    <property type="component" value="Unassembled WGS sequence"/>
</dbReference>
<feature type="domain" description="Polymerase nucleotidyl transferase" evidence="1">
    <location>
        <begin position="35"/>
        <end position="75"/>
    </location>
</feature>
<reference evidence="2" key="2">
    <citation type="submission" date="2021-08" db="EMBL/GenBank/DDBJ databases">
        <authorList>
            <person name="Tani A."/>
            <person name="Ola A."/>
            <person name="Ogura Y."/>
            <person name="Katsura K."/>
            <person name="Hayashi T."/>
        </authorList>
    </citation>
    <scope>NUCLEOTIDE SEQUENCE</scope>
    <source>
        <strain evidence="2">DSM 23674</strain>
    </source>
</reference>
<comment type="caution">
    <text evidence="2">The sequence shown here is derived from an EMBL/GenBank/DDBJ whole genome shotgun (WGS) entry which is preliminary data.</text>
</comment>
<dbReference type="Pfam" id="PF01909">
    <property type="entry name" value="NTP_transf_2"/>
    <property type="match status" value="1"/>
</dbReference>
<dbReference type="InterPro" id="IPR043519">
    <property type="entry name" value="NT_sf"/>
</dbReference>
<dbReference type="EMBL" id="BPRA01000010">
    <property type="protein sequence ID" value="GJE56010.1"/>
    <property type="molecule type" value="Genomic_DNA"/>
</dbReference>
<dbReference type="CDD" id="cd05403">
    <property type="entry name" value="NT_KNTase_like"/>
    <property type="match status" value="1"/>
</dbReference>
<evidence type="ECO:0000313" key="2">
    <source>
        <dbReference type="EMBL" id="GJE56010.1"/>
    </source>
</evidence>
<dbReference type="Gene3D" id="3.30.460.10">
    <property type="entry name" value="Beta Polymerase, domain 2"/>
    <property type="match status" value="1"/>
</dbReference>
<dbReference type="SUPFAM" id="SSF81301">
    <property type="entry name" value="Nucleotidyltransferase"/>
    <property type="match status" value="1"/>
</dbReference>
<sequence>MDMETPAQAPAVTTLAQRKAAEAARRRQAADAVVEALRAYAGREGGAFVVFGSYVAGTMRFDSDLDVLIDFPAERAGSAWNFVEDVCAEHGIPPDIHDAGTCRPAFVDRVRARGLALP</sequence>
<evidence type="ECO:0000313" key="3">
    <source>
        <dbReference type="Proteomes" id="UP001055101"/>
    </source>
</evidence>